<keyword evidence="4" id="KW-1185">Reference proteome</keyword>
<organism evidence="3 4">
    <name type="scientific">Funneliformis geosporum</name>
    <dbReference type="NCBI Taxonomy" id="1117311"/>
    <lineage>
        <taxon>Eukaryota</taxon>
        <taxon>Fungi</taxon>
        <taxon>Fungi incertae sedis</taxon>
        <taxon>Mucoromycota</taxon>
        <taxon>Glomeromycotina</taxon>
        <taxon>Glomeromycetes</taxon>
        <taxon>Glomerales</taxon>
        <taxon>Glomeraceae</taxon>
        <taxon>Funneliformis</taxon>
    </lineage>
</organism>
<name>A0A9W4WW54_9GLOM</name>
<dbReference type="InterPro" id="IPR043129">
    <property type="entry name" value="ATPase_NBD"/>
</dbReference>
<dbReference type="AlphaFoldDB" id="A0A9W4WW54"/>
<dbReference type="SUPFAM" id="SSF53067">
    <property type="entry name" value="Actin-like ATPase domain"/>
    <property type="match status" value="2"/>
</dbReference>
<proteinExistence type="predicted"/>
<accession>A0A9W4WW54</accession>
<gene>
    <name evidence="3" type="ORF">FWILDA_LOCUS11120</name>
</gene>
<dbReference type="Gene3D" id="3.30.420.40">
    <property type="match status" value="2"/>
</dbReference>
<evidence type="ECO:0000313" key="3">
    <source>
        <dbReference type="EMBL" id="CAI2183523.1"/>
    </source>
</evidence>
<dbReference type="Proteomes" id="UP001153678">
    <property type="component" value="Unassembled WGS sequence"/>
</dbReference>
<keyword evidence="1" id="KW-0547">Nucleotide-binding</keyword>
<dbReference type="PANTHER" id="PTHR14187">
    <property type="entry name" value="ALPHA KINASE/ELONGATION FACTOR 2 KINASE"/>
    <property type="match status" value="1"/>
</dbReference>
<dbReference type="OrthoDB" id="2963168at2759"/>
<dbReference type="EMBL" id="CAMKVN010003047">
    <property type="protein sequence ID" value="CAI2183523.1"/>
    <property type="molecule type" value="Genomic_DNA"/>
</dbReference>
<dbReference type="PANTHER" id="PTHR14187:SF5">
    <property type="entry name" value="HEAT SHOCK 70 KDA PROTEIN 12A"/>
    <property type="match status" value="1"/>
</dbReference>
<dbReference type="GO" id="GO:0005524">
    <property type="term" value="F:ATP binding"/>
    <property type="evidence" value="ECO:0007669"/>
    <property type="project" value="UniProtKB-KW"/>
</dbReference>
<evidence type="ECO:0000313" key="4">
    <source>
        <dbReference type="Proteomes" id="UP001153678"/>
    </source>
</evidence>
<protein>
    <submittedName>
        <fullName evidence="3">4021_t:CDS:1</fullName>
    </submittedName>
</protein>
<keyword evidence="2" id="KW-0067">ATP-binding</keyword>
<evidence type="ECO:0000256" key="1">
    <source>
        <dbReference type="ARBA" id="ARBA00022741"/>
    </source>
</evidence>
<dbReference type="InterPro" id="IPR013126">
    <property type="entry name" value="Hsp_70_fam"/>
</dbReference>
<dbReference type="Gene3D" id="3.90.640.10">
    <property type="entry name" value="Actin, Chain A, domain 4"/>
    <property type="match status" value="1"/>
</dbReference>
<sequence>MSEINEGKKSEYRVAVGIDVGTTYSSFAYAHKKAPREIYPYTDWPEFSGRFKTPTALLYDEGFKNLKAWGFPALAERPTRRNKNSTSKPVERFTLHLGSMENKSPLPNGLDYKKAITDYLRELSKIIKQTIANIWELDFFTHVVLVLTIPTEFDDNAIAIMRACAFEAGLLRNLNSRNLVFITEPEAAAIHCMESLKQHNLQVGTNIMVVDCGGGTVDLTTRQLLDDDKLSEITERTKDFCGGSYVDQEFLNFLRCRVGTSTINLVNDKHYHQLQYVLQEFCRKVKIRFSGDKSEFVPVDLELDELCPVLEKYCKGEYLNRMEQNDWRVRLNFEDVKAMFDPVVERIMLLINAQLRSSNNSSALILVGGFSESKYLQSRIKQEFSTKVRVISIPPQPATAIIKGAVTYGMKEEVHTSRVLKWTYGTSINKKWKQGDPEERKLPGGRINRFDRLAKKGTQVDERVTRTFYPCCKHQRKIVIDIFITSEDDAKYCDDPHVKPLGRLSIELPLSLNDEICFITFTLTFDDFEIQACTEVSNIGERYETTFYLDV</sequence>
<dbReference type="GO" id="GO:0140662">
    <property type="term" value="F:ATP-dependent protein folding chaperone"/>
    <property type="evidence" value="ECO:0007669"/>
    <property type="project" value="InterPro"/>
</dbReference>
<dbReference type="Pfam" id="PF00012">
    <property type="entry name" value="HSP70"/>
    <property type="match status" value="1"/>
</dbReference>
<comment type="caution">
    <text evidence="3">The sequence shown here is derived from an EMBL/GenBank/DDBJ whole genome shotgun (WGS) entry which is preliminary data.</text>
</comment>
<evidence type="ECO:0000256" key="2">
    <source>
        <dbReference type="ARBA" id="ARBA00022840"/>
    </source>
</evidence>
<dbReference type="CDD" id="cd10229">
    <property type="entry name" value="ASKHA_NBD_HSP70_HSPA12"/>
    <property type="match status" value="1"/>
</dbReference>
<reference evidence="3" key="1">
    <citation type="submission" date="2022-08" db="EMBL/GenBank/DDBJ databases">
        <authorList>
            <person name="Kallberg Y."/>
            <person name="Tangrot J."/>
            <person name="Rosling A."/>
        </authorList>
    </citation>
    <scope>NUCLEOTIDE SEQUENCE</scope>
    <source>
        <strain evidence="3">Wild A</strain>
    </source>
</reference>